<dbReference type="GO" id="GO:0015627">
    <property type="term" value="C:type II protein secretion system complex"/>
    <property type="evidence" value="ECO:0007669"/>
    <property type="project" value="TreeGrafter"/>
</dbReference>
<dbReference type="STRING" id="1194083.BN12_180003"/>
<evidence type="ECO:0000256" key="1">
    <source>
        <dbReference type="SAM" id="MobiDB-lite"/>
    </source>
</evidence>
<reference evidence="4 5" key="1">
    <citation type="journal article" date="2013" name="ISME J.">
        <title>A metabolic model for members of the genus Tetrasphaera involved in enhanced biological phosphorus removal.</title>
        <authorList>
            <person name="Kristiansen R."/>
            <person name="Nguyen H.T.T."/>
            <person name="Saunders A.M."/>
            <person name="Nielsen J.L."/>
            <person name="Wimmer R."/>
            <person name="Le V.Q."/>
            <person name="McIlroy S.J."/>
            <person name="Petrovski S."/>
            <person name="Seviour R.J."/>
            <person name="Calteau A."/>
            <person name="Nielsen K.L."/>
            <person name="Nielsen P.H."/>
        </authorList>
    </citation>
    <scope>NUCLEOTIDE SEQUENCE [LARGE SCALE GENOMIC DNA]</scope>
    <source>
        <strain evidence="4 5">T1-X7</strain>
    </source>
</reference>
<dbReference type="Gene3D" id="1.10.150.280">
    <property type="entry name" value="AF1531-like domain"/>
    <property type="match status" value="1"/>
</dbReference>
<dbReference type="Pfam" id="PF12836">
    <property type="entry name" value="HHH_3"/>
    <property type="match status" value="1"/>
</dbReference>
<dbReference type="SUPFAM" id="SSF47781">
    <property type="entry name" value="RuvA domain 2-like"/>
    <property type="match status" value="1"/>
</dbReference>
<keyword evidence="2" id="KW-0472">Membrane</keyword>
<dbReference type="Pfam" id="PF10531">
    <property type="entry name" value="SLBB"/>
    <property type="match status" value="1"/>
</dbReference>
<dbReference type="Proteomes" id="UP000035721">
    <property type="component" value="Unassembled WGS sequence"/>
</dbReference>
<protein>
    <submittedName>
        <fullName evidence="4">Putative DNA-binding protein (Modular protein)</fullName>
    </submittedName>
</protein>
<dbReference type="GO" id="GO:0003677">
    <property type="term" value="F:DNA binding"/>
    <property type="evidence" value="ECO:0007669"/>
    <property type="project" value="UniProtKB-KW"/>
</dbReference>
<dbReference type="PANTHER" id="PTHR21180:SF32">
    <property type="entry name" value="ENDONUCLEASE_EXONUCLEASE_PHOSPHATASE FAMILY DOMAIN-CONTAINING PROTEIN 1"/>
    <property type="match status" value="1"/>
</dbReference>
<dbReference type="InterPro" id="IPR010994">
    <property type="entry name" value="RuvA_2-like"/>
</dbReference>
<proteinExistence type="predicted"/>
<keyword evidence="2" id="KW-0812">Transmembrane</keyword>
<dbReference type="GO" id="GO:0015628">
    <property type="term" value="P:protein secretion by the type II secretion system"/>
    <property type="evidence" value="ECO:0007669"/>
    <property type="project" value="TreeGrafter"/>
</dbReference>
<feature type="compositionally biased region" description="Gly residues" evidence="1">
    <location>
        <begin position="276"/>
        <end position="286"/>
    </location>
</feature>
<feature type="domain" description="Helix-hairpin-helix DNA-binding motif class 1" evidence="3">
    <location>
        <begin position="333"/>
        <end position="352"/>
    </location>
</feature>
<dbReference type="SMART" id="SM00278">
    <property type="entry name" value="HhH1"/>
    <property type="match status" value="2"/>
</dbReference>
<organism evidence="4 5">
    <name type="scientific">Nostocoides japonicum T1-X7</name>
    <dbReference type="NCBI Taxonomy" id="1194083"/>
    <lineage>
        <taxon>Bacteria</taxon>
        <taxon>Bacillati</taxon>
        <taxon>Actinomycetota</taxon>
        <taxon>Actinomycetes</taxon>
        <taxon>Micrococcales</taxon>
        <taxon>Intrasporangiaceae</taxon>
        <taxon>Nostocoides</taxon>
    </lineage>
</organism>
<sequence length="355" mass="36071">MSRRRDIEDMPRLLAALGLDGPDGFDRSTVEEDLLTERERAGLEHWVPTRDSLDRAVAAPRAAPARRSRSSADTFASRASAPEGVASQPPGRHRGPLPPVKVVTVPSVLRGARRRVSPRVLAVALVIVALATLVFAARVVRARAAEAPRPVGPVGTAAGPDRNGAPSTGIVSRTATAFAPTGASAGPTGPTSARAGGPAAGSTAQLVVVHVVGQVRKPGIVRLPTGSRVADAVTAAGGATSRADLAALNLARVLLDGEQVRVPRPGEVPAAASGPVGTGSGSGEAGPGASPGARVNLNTADLSTLDTLPGVGPVLAQRILDWRAEHGRFSSIDELGEVSGIGEKMLAQLTPKVTV</sequence>
<dbReference type="GO" id="GO:0006281">
    <property type="term" value="P:DNA repair"/>
    <property type="evidence" value="ECO:0007669"/>
    <property type="project" value="InterPro"/>
</dbReference>
<dbReference type="InterPro" id="IPR019554">
    <property type="entry name" value="Soluble_ligand-bd"/>
</dbReference>
<dbReference type="InterPro" id="IPR003583">
    <property type="entry name" value="Hlx-hairpin-Hlx_DNA-bd_motif"/>
</dbReference>
<dbReference type="InterPro" id="IPR051675">
    <property type="entry name" value="Endo/Exo/Phosphatase_dom_1"/>
</dbReference>
<accession>A0A077LZ71</accession>
<dbReference type="PANTHER" id="PTHR21180">
    <property type="entry name" value="ENDONUCLEASE/EXONUCLEASE/PHOSPHATASE FAMILY DOMAIN-CONTAINING PROTEIN 1"/>
    <property type="match status" value="1"/>
</dbReference>
<keyword evidence="2" id="KW-1133">Transmembrane helix</keyword>
<feature type="transmembrane region" description="Helical" evidence="2">
    <location>
        <begin position="120"/>
        <end position="140"/>
    </location>
</feature>
<evidence type="ECO:0000259" key="3">
    <source>
        <dbReference type="SMART" id="SM00278"/>
    </source>
</evidence>
<feature type="region of interest" description="Disordered" evidence="1">
    <location>
        <begin position="55"/>
        <end position="99"/>
    </location>
</feature>
<feature type="domain" description="Helix-hairpin-helix DNA-binding motif class 1" evidence="3">
    <location>
        <begin position="303"/>
        <end position="322"/>
    </location>
</feature>
<feature type="region of interest" description="Disordered" evidence="1">
    <location>
        <begin position="264"/>
        <end position="294"/>
    </location>
</feature>
<dbReference type="Gene3D" id="3.10.560.10">
    <property type="entry name" value="Outer membrane lipoprotein wza domain like"/>
    <property type="match status" value="1"/>
</dbReference>
<comment type="caution">
    <text evidence="4">The sequence shown here is derived from an EMBL/GenBank/DDBJ whole genome shotgun (WGS) entry which is preliminary data.</text>
</comment>
<dbReference type="RefSeq" id="WP_235432291.1">
    <property type="nucleotide sequence ID" value="NZ_HF570958.1"/>
</dbReference>
<name>A0A077LZ71_9MICO</name>
<dbReference type="EMBL" id="CAJB01000090">
    <property type="protein sequence ID" value="CCH77269.1"/>
    <property type="molecule type" value="Genomic_DNA"/>
</dbReference>
<dbReference type="AlphaFoldDB" id="A0A077LZ71"/>
<keyword evidence="5" id="KW-1185">Reference proteome</keyword>
<gene>
    <name evidence="4" type="ORF">BN12_180003</name>
</gene>
<evidence type="ECO:0000313" key="5">
    <source>
        <dbReference type="Proteomes" id="UP000035721"/>
    </source>
</evidence>
<evidence type="ECO:0000313" key="4">
    <source>
        <dbReference type="EMBL" id="CCH77269.1"/>
    </source>
</evidence>
<keyword evidence="4" id="KW-0238">DNA-binding</keyword>
<evidence type="ECO:0000256" key="2">
    <source>
        <dbReference type="SAM" id="Phobius"/>
    </source>
</evidence>